<dbReference type="InterPro" id="IPR028098">
    <property type="entry name" value="Glyco_trans_4-like_N"/>
</dbReference>
<dbReference type="NCBIfam" id="TIGR04047">
    <property type="entry name" value="MSMEG_0565_glyc"/>
    <property type="match status" value="1"/>
</dbReference>
<evidence type="ECO:0000313" key="5">
    <source>
        <dbReference type="Proteomes" id="UP000707356"/>
    </source>
</evidence>
<dbReference type="SUPFAM" id="SSF53756">
    <property type="entry name" value="UDP-Glycosyltransferase/glycogen phosphorylase"/>
    <property type="match status" value="1"/>
</dbReference>
<evidence type="ECO:0000259" key="2">
    <source>
        <dbReference type="Pfam" id="PF00534"/>
    </source>
</evidence>
<dbReference type="GO" id="GO:0016757">
    <property type="term" value="F:glycosyltransferase activity"/>
    <property type="evidence" value="ECO:0007669"/>
    <property type="project" value="InterPro"/>
</dbReference>
<comment type="caution">
    <text evidence="4">The sequence shown here is derived from an EMBL/GenBank/DDBJ whole genome shotgun (WGS) entry which is preliminary data.</text>
</comment>
<dbReference type="InterPro" id="IPR023986">
    <property type="entry name" value="GlycosylTfrase_MSMEG0565"/>
</dbReference>
<name>A0A951PDD5_9CYAN</name>
<dbReference type="AlphaFoldDB" id="A0A951PDD5"/>
<dbReference type="Pfam" id="PF00534">
    <property type="entry name" value="Glycos_transf_1"/>
    <property type="match status" value="1"/>
</dbReference>
<accession>A0A951PDD5</accession>
<dbReference type="PANTHER" id="PTHR46401">
    <property type="entry name" value="GLYCOSYLTRANSFERASE WBBK-RELATED"/>
    <property type="match status" value="1"/>
</dbReference>
<organism evidence="4 5">
    <name type="scientific">Pegethrix bostrychoides GSE-TBD4-15B</name>
    <dbReference type="NCBI Taxonomy" id="2839662"/>
    <lineage>
        <taxon>Bacteria</taxon>
        <taxon>Bacillati</taxon>
        <taxon>Cyanobacteriota</taxon>
        <taxon>Cyanophyceae</taxon>
        <taxon>Oculatellales</taxon>
        <taxon>Oculatellaceae</taxon>
        <taxon>Pegethrix</taxon>
    </lineage>
</organism>
<dbReference type="EMBL" id="JAHHHV010000077">
    <property type="protein sequence ID" value="MBW4467526.1"/>
    <property type="molecule type" value="Genomic_DNA"/>
</dbReference>
<dbReference type="CDD" id="cd03801">
    <property type="entry name" value="GT4_PimA-like"/>
    <property type="match status" value="1"/>
</dbReference>
<evidence type="ECO:0000256" key="1">
    <source>
        <dbReference type="ARBA" id="ARBA00022679"/>
    </source>
</evidence>
<sequence>MPERPLRIALLTYSTQPRGSVLHTLELAEALHHLGHSVCIYALDKTGDGFDYPLSCDVKLIAAAAAPSQMEALIQQRIAEFVAQLSDDSLQYDCYHAQDCIGANALAMLVTQQKIPHFVRTVHHIEDYSSLYLQQCQDRSIRAAKLCFCVSEHWQLELQRQYQIQALRVLNGVNLRRFSAPTSAEADLQANLRANLKANLGLQGWPIYLTVGGIEPRKNSLALLRAFHQIRAEYPQAQLVIAGGATLFDYQLYRDAFFDLARQLKLEPSLRLPGVISHAELPLLYRCADAFVFPSLKEGWGLVVLEAIASGLPVITANQAPFTEFLSADQALLVDPLSIDAIAAAMKTAISSQRHALVQESQLVLSQYSWEASAKLHLQYYRQPLP</sequence>
<feature type="domain" description="Glycosyltransferase subfamily 4-like N-terminal" evidence="3">
    <location>
        <begin position="19"/>
        <end position="169"/>
    </location>
</feature>
<dbReference type="Proteomes" id="UP000707356">
    <property type="component" value="Unassembled WGS sequence"/>
</dbReference>
<dbReference type="Pfam" id="PF13579">
    <property type="entry name" value="Glyco_trans_4_4"/>
    <property type="match status" value="1"/>
</dbReference>
<dbReference type="GO" id="GO:0009103">
    <property type="term" value="P:lipopolysaccharide biosynthetic process"/>
    <property type="evidence" value="ECO:0007669"/>
    <property type="project" value="TreeGrafter"/>
</dbReference>
<feature type="domain" description="Glycosyl transferase family 1" evidence="2">
    <location>
        <begin position="204"/>
        <end position="355"/>
    </location>
</feature>
<reference evidence="4" key="1">
    <citation type="submission" date="2021-05" db="EMBL/GenBank/DDBJ databases">
        <authorList>
            <person name="Pietrasiak N."/>
            <person name="Ward R."/>
            <person name="Stajich J.E."/>
            <person name="Kurbessoian T."/>
        </authorList>
    </citation>
    <scope>NUCLEOTIDE SEQUENCE</scope>
    <source>
        <strain evidence="4">GSE-TBD4-15B</strain>
    </source>
</reference>
<reference evidence="4" key="2">
    <citation type="journal article" date="2022" name="Microbiol. Resour. Announc.">
        <title>Metagenome Sequencing to Explore Phylogenomics of Terrestrial Cyanobacteria.</title>
        <authorList>
            <person name="Ward R.D."/>
            <person name="Stajich J.E."/>
            <person name="Johansen J.R."/>
            <person name="Huntemann M."/>
            <person name="Clum A."/>
            <person name="Foster B."/>
            <person name="Foster B."/>
            <person name="Roux S."/>
            <person name="Palaniappan K."/>
            <person name="Varghese N."/>
            <person name="Mukherjee S."/>
            <person name="Reddy T.B.K."/>
            <person name="Daum C."/>
            <person name="Copeland A."/>
            <person name="Chen I.A."/>
            <person name="Ivanova N.N."/>
            <person name="Kyrpides N.C."/>
            <person name="Shapiro N."/>
            <person name="Eloe-Fadrosh E.A."/>
            <person name="Pietrasiak N."/>
        </authorList>
    </citation>
    <scope>NUCLEOTIDE SEQUENCE</scope>
    <source>
        <strain evidence="4">GSE-TBD4-15B</strain>
    </source>
</reference>
<evidence type="ECO:0000259" key="3">
    <source>
        <dbReference type="Pfam" id="PF13579"/>
    </source>
</evidence>
<proteinExistence type="predicted"/>
<keyword evidence="1" id="KW-0808">Transferase</keyword>
<protein>
    <submittedName>
        <fullName evidence="4">MSMEG_0565 family glycosyltransferase</fullName>
    </submittedName>
</protein>
<dbReference type="PANTHER" id="PTHR46401:SF2">
    <property type="entry name" value="GLYCOSYLTRANSFERASE WBBK-RELATED"/>
    <property type="match status" value="1"/>
</dbReference>
<dbReference type="Gene3D" id="3.40.50.2000">
    <property type="entry name" value="Glycogen Phosphorylase B"/>
    <property type="match status" value="2"/>
</dbReference>
<gene>
    <name evidence="4" type="ORF">KME07_19035</name>
</gene>
<dbReference type="InterPro" id="IPR001296">
    <property type="entry name" value="Glyco_trans_1"/>
</dbReference>
<evidence type="ECO:0000313" key="4">
    <source>
        <dbReference type="EMBL" id="MBW4467526.1"/>
    </source>
</evidence>